<dbReference type="EMBL" id="GGEC01063249">
    <property type="protein sequence ID" value="MBX43733.1"/>
    <property type="molecule type" value="Transcribed_RNA"/>
</dbReference>
<sequence length="27" mass="2852">MSCRETCLLSLLGADREPESAIGVSDV</sequence>
<proteinExistence type="predicted"/>
<dbReference type="AlphaFoldDB" id="A0A2P2NMP9"/>
<reference evidence="1" key="1">
    <citation type="submission" date="2018-02" db="EMBL/GenBank/DDBJ databases">
        <title>Rhizophora mucronata_Transcriptome.</title>
        <authorList>
            <person name="Meera S.P."/>
            <person name="Sreeshan A."/>
            <person name="Augustine A."/>
        </authorList>
    </citation>
    <scope>NUCLEOTIDE SEQUENCE</scope>
    <source>
        <tissue evidence="1">Leaf</tissue>
    </source>
</reference>
<protein>
    <submittedName>
        <fullName evidence="1">Uncharacterized protein MANES_05G023900</fullName>
    </submittedName>
</protein>
<organism evidence="1">
    <name type="scientific">Rhizophora mucronata</name>
    <name type="common">Asiatic mangrove</name>
    <dbReference type="NCBI Taxonomy" id="61149"/>
    <lineage>
        <taxon>Eukaryota</taxon>
        <taxon>Viridiplantae</taxon>
        <taxon>Streptophyta</taxon>
        <taxon>Embryophyta</taxon>
        <taxon>Tracheophyta</taxon>
        <taxon>Spermatophyta</taxon>
        <taxon>Magnoliopsida</taxon>
        <taxon>eudicotyledons</taxon>
        <taxon>Gunneridae</taxon>
        <taxon>Pentapetalae</taxon>
        <taxon>rosids</taxon>
        <taxon>fabids</taxon>
        <taxon>Malpighiales</taxon>
        <taxon>Rhizophoraceae</taxon>
        <taxon>Rhizophora</taxon>
    </lineage>
</organism>
<accession>A0A2P2NMP9</accession>
<name>A0A2P2NMP9_RHIMU</name>
<evidence type="ECO:0000313" key="1">
    <source>
        <dbReference type="EMBL" id="MBX43733.1"/>
    </source>
</evidence>